<accession>A0A9P0KIS9</accession>
<protein>
    <submittedName>
        <fullName evidence="2">Uncharacterized protein</fullName>
    </submittedName>
</protein>
<sequence length="64" mass="7605">MRMHQKFLGIYPNHILLFLDSAPDHMLLLIPRLLRMLVHRQTNIQSEDEIESEEEDVSTDEDDD</sequence>
<name>A0A9P0KIS9_ACAOB</name>
<feature type="compositionally biased region" description="Acidic residues" evidence="1">
    <location>
        <begin position="46"/>
        <end position="64"/>
    </location>
</feature>
<dbReference type="AlphaFoldDB" id="A0A9P0KIS9"/>
<feature type="region of interest" description="Disordered" evidence="1">
    <location>
        <begin position="44"/>
        <end position="64"/>
    </location>
</feature>
<evidence type="ECO:0000313" key="2">
    <source>
        <dbReference type="EMBL" id="CAH1973566.1"/>
    </source>
</evidence>
<keyword evidence="3" id="KW-1185">Reference proteome</keyword>
<reference evidence="2" key="1">
    <citation type="submission" date="2022-03" db="EMBL/GenBank/DDBJ databases">
        <authorList>
            <person name="Sayadi A."/>
        </authorList>
    </citation>
    <scope>NUCLEOTIDE SEQUENCE</scope>
</reference>
<evidence type="ECO:0000256" key="1">
    <source>
        <dbReference type="SAM" id="MobiDB-lite"/>
    </source>
</evidence>
<evidence type="ECO:0000313" key="3">
    <source>
        <dbReference type="Proteomes" id="UP001152888"/>
    </source>
</evidence>
<proteinExistence type="predicted"/>
<organism evidence="2 3">
    <name type="scientific">Acanthoscelides obtectus</name>
    <name type="common">Bean weevil</name>
    <name type="synonym">Bruchus obtectus</name>
    <dbReference type="NCBI Taxonomy" id="200917"/>
    <lineage>
        <taxon>Eukaryota</taxon>
        <taxon>Metazoa</taxon>
        <taxon>Ecdysozoa</taxon>
        <taxon>Arthropoda</taxon>
        <taxon>Hexapoda</taxon>
        <taxon>Insecta</taxon>
        <taxon>Pterygota</taxon>
        <taxon>Neoptera</taxon>
        <taxon>Endopterygota</taxon>
        <taxon>Coleoptera</taxon>
        <taxon>Polyphaga</taxon>
        <taxon>Cucujiformia</taxon>
        <taxon>Chrysomeloidea</taxon>
        <taxon>Chrysomelidae</taxon>
        <taxon>Bruchinae</taxon>
        <taxon>Bruchini</taxon>
        <taxon>Acanthoscelides</taxon>
    </lineage>
</organism>
<dbReference type="Proteomes" id="UP001152888">
    <property type="component" value="Unassembled WGS sequence"/>
</dbReference>
<gene>
    <name evidence="2" type="ORF">ACAOBT_LOCUS10625</name>
</gene>
<dbReference type="EMBL" id="CAKOFQ010006811">
    <property type="protein sequence ID" value="CAH1973566.1"/>
    <property type="molecule type" value="Genomic_DNA"/>
</dbReference>
<comment type="caution">
    <text evidence="2">The sequence shown here is derived from an EMBL/GenBank/DDBJ whole genome shotgun (WGS) entry which is preliminary data.</text>
</comment>